<reference evidence="2" key="1">
    <citation type="submission" date="2020-05" db="EMBL/GenBank/DDBJ databases">
        <authorList>
            <person name="Chiriac C."/>
            <person name="Salcher M."/>
            <person name="Ghai R."/>
            <person name="Kavagutti S V."/>
        </authorList>
    </citation>
    <scope>NUCLEOTIDE SEQUENCE</scope>
</reference>
<evidence type="ECO:0000256" key="1">
    <source>
        <dbReference type="SAM" id="Phobius"/>
    </source>
</evidence>
<name>A0A6J7X0R6_9CAUD</name>
<evidence type="ECO:0000313" key="2">
    <source>
        <dbReference type="EMBL" id="CAB5220833.1"/>
    </source>
</evidence>
<dbReference type="EMBL" id="LR798286">
    <property type="protein sequence ID" value="CAB5220833.1"/>
    <property type="molecule type" value="Genomic_DNA"/>
</dbReference>
<protein>
    <submittedName>
        <fullName evidence="2">Uncharacterized protein</fullName>
    </submittedName>
</protein>
<sequence length="74" mass="8407">MNMKLFTFATIGILGIYFSWGNDQRMDGLIGAAINGAVLFALLAVAFRLRVMWLIRQKKKAIEAEVKKREQLGY</sequence>
<organism evidence="2">
    <name type="scientific">uncultured Caudovirales phage</name>
    <dbReference type="NCBI Taxonomy" id="2100421"/>
    <lineage>
        <taxon>Viruses</taxon>
        <taxon>Duplodnaviria</taxon>
        <taxon>Heunggongvirae</taxon>
        <taxon>Uroviricota</taxon>
        <taxon>Caudoviricetes</taxon>
        <taxon>Peduoviridae</taxon>
        <taxon>Maltschvirus</taxon>
        <taxon>Maltschvirus maltsch</taxon>
    </lineage>
</organism>
<keyword evidence="1" id="KW-0812">Transmembrane</keyword>
<keyword evidence="1" id="KW-1133">Transmembrane helix</keyword>
<keyword evidence="1" id="KW-0472">Membrane</keyword>
<gene>
    <name evidence="2" type="ORF">UFOVP241_38</name>
</gene>
<feature type="transmembrane region" description="Helical" evidence="1">
    <location>
        <begin position="31"/>
        <end position="51"/>
    </location>
</feature>
<proteinExistence type="predicted"/>
<accession>A0A6J7X0R6</accession>